<evidence type="ECO:0000313" key="1">
    <source>
        <dbReference type="EMBL" id="RHA53005.1"/>
    </source>
</evidence>
<proteinExistence type="predicted"/>
<evidence type="ECO:0008006" key="3">
    <source>
        <dbReference type="Google" id="ProtNLM"/>
    </source>
</evidence>
<name>A0A413RX39_9FIRM</name>
<organism evidence="1 2">
    <name type="scientific">Eubacterium ventriosum</name>
    <dbReference type="NCBI Taxonomy" id="39496"/>
    <lineage>
        <taxon>Bacteria</taxon>
        <taxon>Bacillati</taxon>
        <taxon>Bacillota</taxon>
        <taxon>Clostridia</taxon>
        <taxon>Eubacteriales</taxon>
        <taxon>Eubacteriaceae</taxon>
        <taxon>Eubacterium</taxon>
    </lineage>
</organism>
<reference evidence="1 2" key="1">
    <citation type="submission" date="2018-08" db="EMBL/GenBank/DDBJ databases">
        <title>A genome reference for cultivated species of the human gut microbiota.</title>
        <authorList>
            <person name="Zou Y."/>
            <person name="Xue W."/>
            <person name="Luo G."/>
        </authorList>
    </citation>
    <scope>NUCLEOTIDE SEQUENCE [LARGE SCALE GENOMIC DNA]</scope>
    <source>
        <strain evidence="1 2">AM43-2</strain>
    </source>
</reference>
<protein>
    <recommendedName>
        <fullName evidence="3">DAC domain-containing protein</fullName>
    </recommendedName>
</protein>
<dbReference type="Proteomes" id="UP000284598">
    <property type="component" value="Unassembled WGS sequence"/>
</dbReference>
<dbReference type="RefSeq" id="WP_118025679.1">
    <property type="nucleotide sequence ID" value="NZ_JBGLBX010000003.1"/>
</dbReference>
<dbReference type="AlphaFoldDB" id="A0A413RX39"/>
<gene>
    <name evidence="1" type="ORF">DW929_10380</name>
</gene>
<accession>A0A413RX39</accession>
<evidence type="ECO:0000313" key="2">
    <source>
        <dbReference type="Proteomes" id="UP000284598"/>
    </source>
</evidence>
<dbReference type="EMBL" id="QSFO01000012">
    <property type="protein sequence ID" value="RHA53005.1"/>
    <property type="molecule type" value="Genomic_DNA"/>
</dbReference>
<sequence>MKFEKNEPKIQCINKLDNFNRFLNSGQMEFCDFLKKLLNLEQIRIQACELKELKQWLNVSSIEEIMDVPERNDEICVVSQIKVKNELIAYFPYVLKGRNVKIYLYINSFISKLAEAISDRITLCYLQDFKGGDWIFGENLARIIVANCISTKKYDGIKFAHLIEKMEQLASSTFEGEFFPTGVIVCSDSTKYKNNFFEFSTPRNIDTLDKREWFLANGRETFFLLDSNTNSNGIYRKSILNTSNYIGKFFDDYYLTNDLKTPDFIVRTVGPNEISVSDSDGKEFVKVENVWRYRHHKNITRFMVEKLGIDYKTSYAILFYILKCSRKHISSILWIPDDCSEKAINSLTTKNRVKIWNTDLNIMNESHQVLIDKILASDGAIVIGKKGEIIFESVFADMSNNSSSDVKLTGSGETAAKLLAQNGIAIKISQDGTIKIFSGNEKIYY</sequence>
<comment type="caution">
    <text evidence="1">The sequence shown here is derived from an EMBL/GenBank/DDBJ whole genome shotgun (WGS) entry which is preliminary data.</text>
</comment>